<evidence type="ECO:0000313" key="13">
    <source>
        <dbReference type="EMBL" id="MBB5349318.1"/>
    </source>
</evidence>
<keyword evidence="4 10" id="KW-0813">Transport</keyword>
<dbReference type="PROSITE" id="PS50928">
    <property type="entry name" value="ABC_TM1"/>
    <property type="match status" value="1"/>
</dbReference>
<evidence type="ECO:0000256" key="3">
    <source>
        <dbReference type="ARBA" id="ARBA00007069"/>
    </source>
</evidence>
<protein>
    <recommendedName>
        <fullName evidence="11">Molybdenum transport system permease</fullName>
    </recommendedName>
</protein>
<dbReference type="EMBL" id="JACHEO010000023">
    <property type="protein sequence ID" value="MBB5349318.1"/>
    <property type="molecule type" value="Genomic_DNA"/>
</dbReference>
<dbReference type="RefSeq" id="WP_183352124.1">
    <property type="nucleotide sequence ID" value="NZ_JACHEO010000023.1"/>
</dbReference>
<feature type="transmembrane region" description="Helical" evidence="10">
    <location>
        <begin position="167"/>
        <end position="188"/>
    </location>
</feature>
<evidence type="ECO:0000256" key="2">
    <source>
        <dbReference type="ARBA" id="ARBA00004651"/>
    </source>
</evidence>
<feature type="transmembrane region" description="Helical" evidence="10">
    <location>
        <begin position="15"/>
        <end position="42"/>
    </location>
</feature>
<comment type="similarity">
    <text evidence="3 11">Belongs to the binding-protein-dependent transport system permease family. CysTW subfamily.</text>
</comment>
<dbReference type="GO" id="GO:0005886">
    <property type="term" value="C:plasma membrane"/>
    <property type="evidence" value="ECO:0007669"/>
    <property type="project" value="UniProtKB-SubCell"/>
</dbReference>
<feature type="transmembrane region" description="Helical" evidence="10">
    <location>
        <begin position="54"/>
        <end position="79"/>
    </location>
</feature>
<evidence type="ECO:0000256" key="1">
    <source>
        <dbReference type="ARBA" id="ARBA00002949"/>
    </source>
</evidence>
<keyword evidence="8 10" id="KW-1133">Transmembrane helix</keyword>
<evidence type="ECO:0000313" key="14">
    <source>
        <dbReference type="Proteomes" id="UP000539642"/>
    </source>
</evidence>
<evidence type="ECO:0000256" key="8">
    <source>
        <dbReference type="ARBA" id="ARBA00022989"/>
    </source>
</evidence>
<dbReference type="PANTHER" id="PTHR30183">
    <property type="entry name" value="MOLYBDENUM TRANSPORT SYSTEM PERMEASE PROTEIN MODB"/>
    <property type="match status" value="1"/>
</dbReference>
<evidence type="ECO:0000256" key="9">
    <source>
        <dbReference type="ARBA" id="ARBA00023136"/>
    </source>
</evidence>
<comment type="subcellular location">
    <subcellularLocation>
        <location evidence="2 10">Cell membrane</location>
        <topology evidence="2 10">Multi-pass membrane protein</topology>
    </subcellularLocation>
</comment>
<dbReference type="SUPFAM" id="SSF161098">
    <property type="entry name" value="MetI-like"/>
    <property type="match status" value="1"/>
</dbReference>
<dbReference type="InterPro" id="IPR000515">
    <property type="entry name" value="MetI-like"/>
</dbReference>
<name>A0A840V3B4_9BACT</name>
<keyword evidence="9 10" id="KW-0472">Membrane</keyword>
<feature type="transmembrane region" description="Helical" evidence="10">
    <location>
        <begin position="91"/>
        <end position="111"/>
    </location>
</feature>
<evidence type="ECO:0000256" key="5">
    <source>
        <dbReference type="ARBA" id="ARBA00022475"/>
    </source>
</evidence>
<dbReference type="AlphaFoldDB" id="A0A840V3B4"/>
<evidence type="ECO:0000256" key="7">
    <source>
        <dbReference type="ARBA" id="ARBA00022692"/>
    </source>
</evidence>
<dbReference type="GO" id="GO:0015098">
    <property type="term" value="F:molybdate ion transmembrane transporter activity"/>
    <property type="evidence" value="ECO:0007669"/>
    <property type="project" value="UniProtKB-UniRule"/>
</dbReference>
<dbReference type="Pfam" id="PF00528">
    <property type="entry name" value="BPD_transp_1"/>
    <property type="match status" value="1"/>
</dbReference>
<evidence type="ECO:0000256" key="11">
    <source>
        <dbReference type="RuleBase" id="RU365097"/>
    </source>
</evidence>
<reference evidence="13 14" key="1">
    <citation type="submission" date="2020-08" db="EMBL/GenBank/DDBJ databases">
        <title>Genomic Encyclopedia of Type Strains, Phase IV (KMG-IV): sequencing the most valuable type-strain genomes for metagenomic binning, comparative biology and taxonomic classification.</title>
        <authorList>
            <person name="Goeker M."/>
        </authorList>
    </citation>
    <scope>NUCLEOTIDE SEQUENCE [LARGE SCALE GENOMIC DNA]</scope>
    <source>
        <strain evidence="13 14">DSM 28570</strain>
    </source>
</reference>
<accession>A0A840V3B4</accession>
<dbReference type="CDD" id="cd06261">
    <property type="entry name" value="TM_PBP2"/>
    <property type="match status" value="1"/>
</dbReference>
<dbReference type="PANTHER" id="PTHR30183:SF3">
    <property type="entry name" value="MOLYBDENUM TRANSPORT SYSTEM PERMEASE PROTEIN MODB"/>
    <property type="match status" value="1"/>
</dbReference>
<comment type="function">
    <text evidence="1 11">Part of the binding-protein-dependent transport system for molybdenum; probably responsible for the translocation of the substrate across the membrane.</text>
</comment>
<comment type="caution">
    <text evidence="13">The sequence shown here is derived from an EMBL/GenBank/DDBJ whole genome shotgun (WGS) entry which is preliminary data.</text>
</comment>
<proteinExistence type="inferred from homology"/>
<dbReference type="Gene3D" id="1.10.3720.10">
    <property type="entry name" value="MetI-like"/>
    <property type="match status" value="1"/>
</dbReference>
<evidence type="ECO:0000256" key="6">
    <source>
        <dbReference type="ARBA" id="ARBA00022505"/>
    </source>
</evidence>
<evidence type="ECO:0000256" key="4">
    <source>
        <dbReference type="ARBA" id="ARBA00022448"/>
    </source>
</evidence>
<dbReference type="NCBIfam" id="TIGR02141">
    <property type="entry name" value="modB_ABC"/>
    <property type="match status" value="1"/>
</dbReference>
<keyword evidence="5 11" id="KW-1003">Cell membrane</keyword>
<keyword evidence="6 11" id="KW-0500">Molybdenum</keyword>
<organism evidence="13 14">
    <name type="scientific">Desulfoprunum benzoelyticum</name>
    <dbReference type="NCBI Taxonomy" id="1506996"/>
    <lineage>
        <taxon>Bacteria</taxon>
        <taxon>Pseudomonadati</taxon>
        <taxon>Thermodesulfobacteriota</taxon>
        <taxon>Desulfobulbia</taxon>
        <taxon>Desulfobulbales</taxon>
        <taxon>Desulfobulbaceae</taxon>
        <taxon>Desulfoprunum</taxon>
    </lineage>
</organism>
<feature type="domain" description="ABC transmembrane type-1" evidence="12">
    <location>
        <begin position="15"/>
        <end position="217"/>
    </location>
</feature>
<dbReference type="Proteomes" id="UP000539642">
    <property type="component" value="Unassembled WGS sequence"/>
</dbReference>
<keyword evidence="7 10" id="KW-0812">Transmembrane</keyword>
<evidence type="ECO:0000259" key="12">
    <source>
        <dbReference type="PROSITE" id="PS50928"/>
    </source>
</evidence>
<feature type="transmembrane region" description="Helical" evidence="10">
    <location>
        <begin position="200"/>
        <end position="219"/>
    </location>
</feature>
<sequence length="229" mass="24004">MDTFLTLTAQDTAAVWLSIKVACGATLIATPLGFATAHFLVFSKMPAKSLIEGLINLPLVLPPVVVGYLLLLVCGQAGLLGPLLRSVDIRIIFTLSGAILASAVVGFPLMVRAIRIGMEAIDDNCLMAARTLGAGRWDALVTITLPLSGRAVLAGMTLMFARSLGEFGATIILAGNIPGVTQTIPLAIYEYTNTPGGDRAALNLCLVSIALSFAILLLSEALGRSLKRR</sequence>
<dbReference type="InterPro" id="IPR035906">
    <property type="entry name" value="MetI-like_sf"/>
</dbReference>
<dbReference type="InterPro" id="IPR011867">
    <property type="entry name" value="ModB_ABC"/>
</dbReference>
<gene>
    <name evidence="13" type="ORF">HNQ81_003070</name>
</gene>
<evidence type="ECO:0000256" key="10">
    <source>
        <dbReference type="RuleBase" id="RU363032"/>
    </source>
</evidence>
<keyword evidence="14" id="KW-1185">Reference proteome</keyword>